<dbReference type="HOGENOM" id="CLU_125776_3_0_1"/>
<proteinExistence type="predicted"/>
<reference evidence="1 2" key="1">
    <citation type="submission" date="2014-04" db="EMBL/GenBank/DDBJ databases">
        <authorList>
            <consortium name="DOE Joint Genome Institute"/>
            <person name="Kuo A."/>
            <person name="Kohler A."/>
            <person name="Costa M.D."/>
            <person name="Nagy L.G."/>
            <person name="Floudas D."/>
            <person name="Copeland A."/>
            <person name="Barry K.W."/>
            <person name="Cichocki N."/>
            <person name="Veneault-Fourrey C."/>
            <person name="LaButti K."/>
            <person name="Lindquist E.A."/>
            <person name="Lipzen A."/>
            <person name="Lundell T."/>
            <person name="Morin E."/>
            <person name="Murat C."/>
            <person name="Sun H."/>
            <person name="Tunlid A."/>
            <person name="Henrissat B."/>
            <person name="Grigoriev I.V."/>
            <person name="Hibbett D.S."/>
            <person name="Martin F."/>
            <person name="Nordberg H.P."/>
            <person name="Cantor M.N."/>
            <person name="Hua S.X."/>
        </authorList>
    </citation>
    <scope>NUCLEOTIDE SEQUENCE [LARGE SCALE GENOMIC DNA]</scope>
    <source>
        <strain evidence="1 2">Marx 270</strain>
    </source>
</reference>
<gene>
    <name evidence="1" type="ORF">M404DRAFT_132475</name>
</gene>
<organism evidence="1 2">
    <name type="scientific">Pisolithus tinctorius Marx 270</name>
    <dbReference type="NCBI Taxonomy" id="870435"/>
    <lineage>
        <taxon>Eukaryota</taxon>
        <taxon>Fungi</taxon>
        <taxon>Dikarya</taxon>
        <taxon>Basidiomycota</taxon>
        <taxon>Agaricomycotina</taxon>
        <taxon>Agaricomycetes</taxon>
        <taxon>Agaricomycetidae</taxon>
        <taxon>Boletales</taxon>
        <taxon>Sclerodermatineae</taxon>
        <taxon>Pisolithaceae</taxon>
        <taxon>Pisolithus</taxon>
    </lineage>
</organism>
<evidence type="ECO:0000313" key="1">
    <source>
        <dbReference type="EMBL" id="KIO09260.1"/>
    </source>
</evidence>
<feature type="non-terminal residue" evidence="1">
    <location>
        <position position="1"/>
    </location>
</feature>
<accession>A0A0C3P797</accession>
<dbReference type="Proteomes" id="UP000054217">
    <property type="component" value="Unassembled WGS sequence"/>
</dbReference>
<dbReference type="AlphaFoldDB" id="A0A0C3P797"/>
<dbReference type="OrthoDB" id="2804090at2759"/>
<reference evidence="2" key="2">
    <citation type="submission" date="2015-01" db="EMBL/GenBank/DDBJ databases">
        <title>Evolutionary Origins and Diversification of the Mycorrhizal Mutualists.</title>
        <authorList>
            <consortium name="DOE Joint Genome Institute"/>
            <consortium name="Mycorrhizal Genomics Consortium"/>
            <person name="Kohler A."/>
            <person name="Kuo A."/>
            <person name="Nagy L.G."/>
            <person name="Floudas D."/>
            <person name="Copeland A."/>
            <person name="Barry K.W."/>
            <person name="Cichocki N."/>
            <person name="Veneault-Fourrey C."/>
            <person name="LaButti K."/>
            <person name="Lindquist E.A."/>
            <person name="Lipzen A."/>
            <person name="Lundell T."/>
            <person name="Morin E."/>
            <person name="Murat C."/>
            <person name="Riley R."/>
            <person name="Ohm R."/>
            <person name="Sun H."/>
            <person name="Tunlid A."/>
            <person name="Henrissat B."/>
            <person name="Grigoriev I.V."/>
            <person name="Hibbett D.S."/>
            <person name="Martin F."/>
        </authorList>
    </citation>
    <scope>NUCLEOTIDE SEQUENCE [LARGE SCALE GENOMIC DNA]</scope>
    <source>
        <strain evidence="2">Marx 270</strain>
    </source>
</reference>
<name>A0A0C3P797_PISTI</name>
<protein>
    <submittedName>
        <fullName evidence="1">Uncharacterized protein</fullName>
    </submittedName>
</protein>
<dbReference type="EMBL" id="KN831955">
    <property type="protein sequence ID" value="KIO09260.1"/>
    <property type="molecule type" value="Genomic_DNA"/>
</dbReference>
<sequence>WVITLPHADYITDPHIFDDQDLQCRADSWFGLVDCFQWPQTYEKEYEYSMCVP</sequence>
<dbReference type="InParanoid" id="A0A0C3P797"/>
<evidence type="ECO:0000313" key="2">
    <source>
        <dbReference type="Proteomes" id="UP000054217"/>
    </source>
</evidence>
<keyword evidence="2" id="KW-1185">Reference proteome</keyword>